<evidence type="ECO:0000313" key="2">
    <source>
        <dbReference type="Proteomes" id="UP000815677"/>
    </source>
</evidence>
<accession>A0ABQ0L2P1</accession>
<proteinExistence type="predicted"/>
<organism evidence="1 2">
    <name type="scientific">Mycena chlorophos</name>
    <name type="common">Agaric fungus</name>
    <name type="synonym">Agaricus chlorophos</name>
    <dbReference type="NCBI Taxonomy" id="658473"/>
    <lineage>
        <taxon>Eukaryota</taxon>
        <taxon>Fungi</taxon>
        <taxon>Dikarya</taxon>
        <taxon>Basidiomycota</taxon>
        <taxon>Agaricomycotina</taxon>
        <taxon>Agaricomycetes</taxon>
        <taxon>Agaricomycetidae</taxon>
        <taxon>Agaricales</taxon>
        <taxon>Marasmiineae</taxon>
        <taxon>Mycenaceae</taxon>
        <taxon>Mycena</taxon>
    </lineage>
</organism>
<gene>
    <name evidence="1" type="ORF">MCHLO_03005</name>
</gene>
<name>A0ABQ0L2P1_MYCCL</name>
<sequence>MHSPLEPVVTFTGWFPVTSSTLGWATASRDQHLLLLRRANHAAQCRELTMLQADARCHATRTSLPRPVPRATSSLALEILDSAHWHTLANASGQARLSEVFRAPLPGSFRSQLLAFKASDGTPVHACVGGGLPTRCLWSAASVVRTHNRTLGQSSRIWSRGERHPVLCSELRRRQRVVAVLLSREAEKCWHVRHPPASRLMFGGSSSDLRKRLDSTPLLAGSLGSSIALTASR</sequence>
<evidence type="ECO:0000313" key="1">
    <source>
        <dbReference type="EMBL" id="GAT45425.1"/>
    </source>
</evidence>
<protein>
    <submittedName>
        <fullName evidence="1">Uncharacterized protein</fullName>
    </submittedName>
</protein>
<dbReference type="EMBL" id="DF841323">
    <property type="protein sequence ID" value="GAT45425.1"/>
    <property type="molecule type" value="Genomic_DNA"/>
</dbReference>
<reference evidence="1" key="1">
    <citation type="submission" date="2014-09" db="EMBL/GenBank/DDBJ databases">
        <title>Genome sequence of the luminous mushroom Mycena chlorophos for searching fungal bioluminescence genes.</title>
        <authorList>
            <person name="Tanaka Y."/>
            <person name="Kasuga D."/>
            <person name="Oba Y."/>
            <person name="Hase S."/>
            <person name="Sato K."/>
            <person name="Oba Y."/>
            <person name="Sakakibara Y."/>
        </authorList>
    </citation>
    <scope>NUCLEOTIDE SEQUENCE</scope>
</reference>
<dbReference type="Proteomes" id="UP000815677">
    <property type="component" value="Unassembled WGS sequence"/>
</dbReference>
<keyword evidence="2" id="KW-1185">Reference proteome</keyword>